<name>A0A656QED6_9BURK</name>
<comment type="caution">
    <text evidence="1">The sequence shown here is derived from an EMBL/GenBank/DDBJ whole genome shotgun (WGS) entry which is preliminary data.</text>
</comment>
<dbReference type="AlphaFoldDB" id="A0A656QED6"/>
<accession>A0A656QED6</accession>
<evidence type="ECO:0000313" key="2">
    <source>
        <dbReference type="Proteomes" id="UP000027451"/>
    </source>
</evidence>
<protein>
    <submittedName>
        <fullName evidence="1">Uncharacterized protein</fullName>
    </submittedName>
</protein>
<evidence type="ECO:0000313" key="1">
    <source>
        <dbReference type="EMBL" id="KDR28352.1"/>
    </source>
</evidence>
<organism evidence="1 2">
    <name type="scientific">Caballeronia zhejiangensis</name>
    <dbReference type="NCBI Taxonomy" id="871203"/>
    <lineage>
        <taxon>Bacteria</taxon>
        <taxon>Pseudomonadati</taxon>
        <taxon>Pseudomonadota</taxon>
        <taxon>Betaproteobacteria</taxon>
        <taxon>Burkholderiales</taxon>
        <taxon>Burkholderiaceae</taxon>
        <taxon>Caballeronia</taxon>
    </lineage>
</organism>
<dbReference type="EMBL" id="JFHD01000019">
    <property type="protein sequence ID" value="KDR28352.1"/>
    <property type="molecule type" value="Genomic_DNA"/>
</dbReference>
<gene>
    <name evidence="1" type="ORF">BG60_11915</name>
</gene>
<sequence length="85" mass="9634">MDIDAMIHVRHDARIIVLVRRAQCVECTGIADIVGVAHKLIELRLRQFSLCDGSTYLGFCSADSRSQLRIDLSWRNRAAQFFGRA</sequence>
<dbReference type="Proteomes" id="UP000027451">
    <property type="component" value="Unassembled WGS sequence"/>
</dbReference>
<reference evidence="1 2" key="1">
    <citation type="submission" date="2014-03" db="EMBL/GenBank/DDBJ databases">
        <title>Draft Genome Sequences of Four Burkholderia Strains.</title>
        <authorList>
            <person name="Liu X.Y."/>
            <person name="Li C.X."/>
            <person name="Xu J.H."/>
        </authorList>
    </citation>
    <scope>NUCLEOTIDE SEQUENCE [LARGE SCALE GENOMIC DNA]</scope>
    <source>
        <strain evidence="1 2">OP-1</strain>
    </source>
</reference>
<keyword evidence="2" id="KW-1185">Reference proteome</keyword>
<proteinExistence type="predicted"/>